<evidence type="ECO:0000256" key="7">
    <source>
        <dbReference type="SAM" id="SignalP"/>
    </source>
</evidence>
<evidence type="ECO:0000256" key="6">
    <source>
        <dbReference type="SAM" id="MobiDB-lite"/>
    </source>
</evidence>
<dbReference type="EMBL" id="JBHSKP010000030">
    <property type="protein sequence ID" value="MFC5156126.1"/>
    <property type="molecule type" value="Genomic_DNA"/>
</dbReference>
<organism evidence="9 10">
    <name type="scientific">Streptomyces amakusaensis</name>
    <dbReference type="NCBI Taxonomy" id="67271"/>
    <lineage>
        <taxon>Bacteria</taxon>
        <taxon>Bacillati</taxon>
        <taxon>Actinomycetota</taxon>
        <taxon>Actinomycetes</taxon>
        <taxon>Kitasatosporales</taxon>
        <taxon>Streptomycetaceae</taxon>
        <taxon>Streptomyces</taxon>
    </lineage>
</organism>
<dbReference type="RefSeq" id="WP_344484780.1">
    <property type="nucleotide sequence ID" value="NZ_BAAASB010000026.1"/>
</dbReference>
<feature type="compositionally biased region" description="Low complexity" evidence="6">
    <location>
        <begin position="33"/>
        <end position="46"/>
    </location>
</feature>
<keyword evidence="10" id="KW-1185">Reference proteome</keyword>
<evidence type="ECO:0000259" key="8">
    <source>
        <dbReference type="PROSITE" id="PS51935"/>
    </source>
</evidence>
<feature type="chain" id="PRO_5047264587" evidence="7">
    <location>
        <begin position="29"/>
        <end position="396"/>
    </location>
</feature>
<dbReference type="InterPro" id="IPR038765">
    <property type="entry name" value="Papain-like_cys_pep_sf"/>
</dbReference>
<evidence type="ECO:0000313" key="9">
    <source>
        <dbReference type="EMBL" id="MFC5156126.1"/>
    </source>
</evidence>
<sequence length="396" mass="42385">MNRRRCAIAALTVLCALAVPASSGMASASPLSPRTAGAPAAPLLPRAPEPPDRAGESAEDSLDRVRVEIEGLYHQAVSATDAYNLAEEEAERQSAEITALAQRTADGQKRIQELKDRAGATARAQYRGGGLPAEAQLVLTDDPRLFLDGVDRVKQGMKATKDLLRDLERAQSELKTYAHDAGARWRALEATRVTRDKAKKEITEKIAAAEKMERRLEKKERARLLELEREAAEKAQARWLESRERERAAAAGTADSPTAGGDTSGDTSGETADGWDGGASGQGAKAVKFASAQLGKPYGWGDEGPGSYDCSGLTSQAWASAGRTIPRTSQQQWRQLPRVTVEDMRPGDLIIYHADASHVGMYIGDGSIVHAPRPGRNVSVAGAGSMKILGVVRPDK</sequence>
<evidence type="ECO:0000256" key="2">
    <source>
        <dbReference type="ARBA" id="ARBA00022670"/>
    </source>
</evidence>
<feature type="compositionally biased region" description="Low complexity" evidence="6">
    <location>
        <begin position="249"/>
        <end position="274"/>
    </location>
</feature>
<keyword evidence="7" id="KW-0732">Signal</keyword>
<evidence type="ECO:0000256" key="1">
    <source>
        <dbReference type="ARBA" id="ARBA00007074"/>
    </source>
</evidence>
<comment type="caution">
    <text evidence="9">The sequence shown here is derived from an EMBL/GenBank/DDBJ whole genome shotgun (WGS) entry which is preliminary data.</text>
</comment>
<dbReference type="Gene3D" id="3.90.1720.10">
    <property type="entry name" value="endopeptidase domain like (from Nostoc punctiforme)"/>
    <property type="match status" value="1"/>
</dbReference>
<dbReference type="InterPro" id="IPR000064">
    <property type="entry name" value="NLP_P60_dom"/>
</dbReference>
<dbReference type="Pfam" id="PF00877">
    <property type="entry name" value="NLPC_P60"/>
    <property type="match status" value="1"/>
</dbReference>
<keyword evidence="5" id="KW-0175">Coiled coil</keyword>
<proteinExistence type="inferred from homology"/>
<feature type="coiled-coil region" evidence="5">
    <location>
        <begin position="150"/>
        <end position="237"/>
    </location>
</feature>
<dbReference type="PROSITE" id="PS51935">
    <property type="entry name" value="NLPC_P60"/>
    <property type="match status" value="1"/>
</dbReference>
<comment type="similarity">
    <text evidence="1">Belongs to the peptidase C40 family.</text>
</comment>
<feature type="region of interest" description="Disordered" evidence="6">
    <location>
        <begin position="237"/>
        <end position="282"/>
    </location>
</feature>
<accession>A0ABW0AT75</accession>
<feature type="coiled-coil region" evidence="5">
    <location>
        <begin position="76"/>
        <end position="103"/>
    </location>
</feature>
<feature type="compositionally biased region" description="Basic and acidic residues" evidence="6">
    <location>
        <begin position="237"/>
        <end position="248"/>
    </location>
</feature>
<name>A0ABW0AT75_9ACTN</name>
<feature type="signal peptide" evidence="7">
    <location>
        <begin position="1"/>
        <end position="28"/>
    </location>
</feature>
<protein>
    <submittedName>
        <fullName evidence="9">NlpC/P60 family protein</fullName>
    </submittedName>
</protein>
<dbReference type="InterPro" id="IPR051794">
    <property type="entry name" value="PG_Endopeptidase_C40"/>
</dbReference>
<gene>
    <name evidence="9" type="ORF">ACFPRH_30890</name>
</gene>
<keyword evidence="3" id="KW-0378">Hydrolase</keyword>
<dbReference type="Proteomes" id="UP001596160">
    <property type="component" value="Unassembled WGS sequence"/>
</dbReference>
<reference evidence="10" key="1">
    <citation type="journal article" date="2019" name="Int. J. Syst. Evol. Microbiol.">
        <title>The Global Catalogue of Microorganisms (GCM) 10K type strain sequencing project: providing services to taxonomists for standard genome sequencing and annotation.</title>
        <authorList>
            <consortium name="The Broad Institute Genomics Platform"/>
            <consortium name="The Broad Institute Genome Sequencing Center for Infectious Disease"/>
            <person name="Wu L."/>
            <person name="Ma J."/>
        </authorList>
    </citation>
    <scope>NUCLEOTIDE SEQUENCE [LARGE SCALE GENOMIC DNA]</scope>
    <source>
        <strain evidence="10">PCU 266</strain>
    </source>
</reference>
<feature type="region of interest" description="Disordered" evidence="6">
    <location>
        <begin position="25"/>
        <end position="60"/>
    </location>
</feature>
<evidence type="ECO:0000256" key="4">
    <source>
        <dbReference type="ARBA" id="ARBA00022807"/>
    </source>
</evidence>
<keyword evidence="4" id="KW-0788">Thiol protease</keyword>
<evidence type="ECO:0000256" key="3">
    <source>
        <dbReference type="ARBA" id="ARBA00022801"/>
    </source>
</evidence>
<dbReference type="SUPFAM" id="SSF54001">
    <property type="entry name" value="Cysteine proteinases"/>
    <property type="match status" value="1"/>
</dbReference>
<feature type="domain" description="NlpC/P60" evidence="8">
    <location>
        <begin position="280"/>
        <end position="396"/>
    </location>
</feature>
<feature type="compositionally biased region" description="Basic and acidic residues" evidence="6">
    <location>
        <begin position="49"/>
        <end position="60"/>
    </location>
</feature>
<keyword evidence="2" id="KW-0645">Protease</keyword>
<dbReference type="PANTHER" id="PTHR47359">
    <property type="entry name" value="PEPTIDOGLYCAN DL-ENDOPEPTIDASE CWLO"/>
    <property type="match status" value="1"/>
</dbReference>
<evidence type="ECO:0000256" key="5">
    <source>
        <dbReference type="SAM" id="Coils"/>
    </source>
</evidence>
<evidence type="ECO:0000313" key="10">
    <source>
        <dbReference type="Proteomes" id="UP001596160"/>
    </source>
</evidence>
<dbReference type="PANTHER" id="PTHR47359:SF3">
    <property type="entry name" value="NLP_P60 DOMAIN-CONTAINING PROTEIN-RELATED"/>
    <property type="match status" value="1"/>
</dbReference>